<protein>
    <recommendedName>
        <fullName evidence="4">Secreted protein</fullName>
    </recommendedName>
</protein>
<gene>
    <name evidence="2" type="ORF">RQC66_08325</name>
</gene>
<accession>A0ABU3LND1</accession>
<evidence type="ECO:0000313" key="2">
    <source>
        <dbReference type="EMBL" id="MDT7840736.1"/>
    </source>
</evidence>
<dbReference type="RefSeq" id="WP_256786049.1">
    <property type="nucleotide sequence ID" value="NZ_JAMXPJ020000050.1"/>
</dbReference>
<proteinExistence type="predicted"/>
<keyword evidence="1" id="KW-0732">Signal</keyword>
<keyword evidence="3" id="KW-1185">Reference proteome</keyword>
<feature type="chain" id="PRO_5045685908" description="Secreted protein" evidence="1">
    <location>
        <begin position="31"/>
        <end position="158"/>
    </location>
</feature>
<evidence type="ECO:0000313" key="3">
    <source>
        <dbReference type="Proteomes" id="UP001257948"/>
    </source>
</evidence>
<evidence type="ECO:0008006" key="4">
    <source>
        <dbReference type="Google" id="ProtNLM"/>
    </source>
</evidence>
<evidence type="ECO:0000256" key="1">
    <source>
        <dbReference type="SAM" id="SignalP"/>
    </source>
</evidence>
<feature type="signal peptide" evidence="1">
    <location>
        <begin position="1"/>
        <end position="30"/>
    </location>
</feature>
<dbReference type="Proteomes" id="UP001257948">
    <property type="component" value="Unassembled WGS sequence"/>
</dbReference>
<organism evidence="2 3">
    <name type="scientific">Streptomyces justiciae</name>
    <dbReference type="NCBI Taxonomy" id="2780140"/>
    <lineage>
        <taxon>Bacteria</taxon>
        <taxon>Bacillati</taxon>
        <taxon>Actinomycetota</taxon>
        <taxon>Actinomycetes</taxon>
        <taxon>Kitasatosporales</taxon>
        <taxon>Streptomycetaceae</taxon>
        <taxon>Streptomyces</taxon>
    </lineage>
</organism>
<sequence length="158" mass="16640">MRRWLPLSLAATATAAVAAVSLLFTPAAPAAADDVPPVAVEDFAYPNADQIYAATGIKLTSGDGNILLTDCGTTALIEVWARDMPKFCFSVKGAAGRVAMEVPSVYGIKGNDYEIVADMTVDGTETSYDITPNSWTAVGESADPDAREHTLVELRATK</sequence>
<comment type="caution">
    <text evidence="2">The sequence shown here is derived from an EMBL/GenBank/DDBJ whole genome shotgun (WGS) entry which is preliminary data.</text>
</comment>
<dbReference type="EMBL" id="JAVTLL010000005">
    <property type="protein sequence ID" value="MDT7840736.1"/>
    <property type="molecule type" value="Genomic_DNA"/>
</dbReference>
<name>A0ABU3LND1_9ACTN</name>
<reference evidence="3" key="1">
    <citation type="submission" date="2023-07" db="EMBL/GenBank/DDBJ databases">
        <title>Draft genome sequence of the endophytic actinobacterium Streptomyces justiciae WPN32, a potential antibiotic producer.</title>
        <authorList>
            <person name="Yasawong M."/>
            <person name="Pana W."/>
            <person name="Ganta P."/>
            <person name="Santapan N."/>
            <person name="Songngamsuk T."/>
            <person name="Phatcharaharikarn M."/>
            <person name="Kerdtoob S."/>
            <person name="Nantapong N."/>
        </authorList>
    </citation>
    <scope>NUCLEOTIDE SEQUENCE [LARGE SCALE GENOMIC DNA]</scope>
    <source>
        <strain evidence="3">WPN32</strain>
    </source>
</reference>